<dbReference type="EMBL" id="CP038635">
    <property type="protein sequence ID" value="QBY54464.1"/>
    <property type="molecule type" value="Genomic_DNA"/>
</dbReference>
<keyword evidence="2" id="KW-0184">Conjugation</keyword>
<comment type="similarity">
    <text evidence="1">Belongs to the MobA/MobL family.</text>
</comment>
<name>A0A4P7LED6_9BURK</name>
<reference evidence="4 5" key="1">
    <citation type="submission" date="2019-03" db="EMBL/GenBank/DDBJ databases">
        <title>Efficiently degradation of phenoxyalkanoic acid herbicides by Cupriavidus oxalaticus strain X32.</title>
        <authorList>
            <person name="Sheng X."/>
        </authorList>
    </citation>
    <scope>NUCLEOTIDE SEQUENCE [LARGE SCALE GENOMIC DNA]</scope>
    <source>
        <strain evidence="4 5">X32</strain>
    </source>
</reference>
<dbReference type="OrthoDB" id="1634048at2"/>
<accession>A0A4P7LED6</accession>
<dbReference type="Proteomes" id="UP000295294">
    <property type="component" value="Chromosome 2"/>
</dbReference>
<proteinExistence type="inferred from homology"/>
<dbReference type="RefSeq" id="WP_135706048.1">
    <property type="nucleotide sequence ID" value="NZ_CP038635.1"/>
</dbReference>
<dbReference type="Pfam" id="PF03389">
    <property type="entry name" value="MobA_MobL"/>
    <property type="match status" value="1"/>
</dbReference>
<dbReference type="InterPro" id="IPR005053">
    <property type="entry name" value="MobA_MobL"/>
</dbReference>
<evidence type="ECO:0000256" key="1">
    <source>
        <dbReference type="ARBA" id="ARBA00010873"/>
    </source>
</evidence>
<sequence length="244" mass="27524">MASFHHTIKSGKKGTAASHAAYIARQGKYRQREDLVCTGHGNMPAWAQDNPSAFWKAGDKHERANGAVYREHEIALPAELTHEQQKELVGGMIKTLVGDKPYQYAVHAPNSSLEGSTNTHLHLMFSDRMQDGVERSPEQTFSRYNAKQPERGGCKKDSGGKNRLALRDEVIQTRKTCAELQNAALKKYGHPARVDHRSLREQGIDRAPEHHLGPSRIQEMSEDEKVRIVEARRTRARPLLYVRS</sequence>
<evidence type="ECO:0000313" key="5">
    <source>
        <dbReference type="Proteomes" id="UP000295294"/>
    </source>
</evidence>
<feature type="domain" description="MobA/MobL protein" evidence="3">
    <location>
        <begin position="23"/>
        <end position="216"/>
    </location>
</feature>
<protein>
    <submittedName>
        <fullName evidence="4">Plasmid mobilization protein</fullName>
    </submittedName>
</protein>
<gene>
    <name evidence="4" type="ORF">E0W60_26075</name>
</gene>
<dbReference type="AlphaFoldDB" id="A0A4P7LED6"/>
<organism evidence="4 5">
    <name type="scientific">Cupriavidus oxalaticus</name>
    <dbReference type="NCBI Taxonomy" id="96344"/>
    <lineage>
        <taxon>Bacteria</taxon>
        <taxon>Pseudomonadati</taxon>
        <taxon>Pseudomonadota</taxon>
        <taxon>Betaproteobacteria</taxon>
        <taxon>Burkholderiales</taxon>
        <taxon>Burkholderiaceae</taxon>
        <taxon>Cupriavidus</taxon>
    </lineage>
</organism>
<evidence type="ECO:0000259" key="3">
    <source>
        <dbReference type="Pfam" id="PF03389"/>
    </source>
</evidence>
<dbReference type="Gene3D" id="3.30.930.30">
    <property type="match status" value="1"/>
</dbReference>
<evidence type="ECO:0000313" key="4">
    <source>
        <dbReference type="EMBL" id="QBY54464.1"/>
    </source>
</evidence>
<evidence type="ECO:0000256" key="2">
    <source>
        <dbReference type="ARBA" id="ARBA00022971"/>
    </source>
</evidence>
<dbReference type="KEGG" id="cox:E0W60_26075"/>